<accession>A0AAQ3L689</accession>
<dbReference type="AlphaFoldDB" id="A0AAQ3L689"/>
<dbReference type="GO" id="GO:0048038">
    <property type="term" value="F:quinone binding"/>
    <property type="evidence" value="ECO:0007669"/>
    <property type="project" value="UniProtKB-KW"/>
</dbReference>
<comment type="function">
    <text evidence="3">NDH-1 shuttles electrons from NADH, via FMN and iron-sulfur (Fe-S) centers, to quinones in the respiratory chain. The immediate electron acceptor for the enzyme in this species is believed to be ubiquinone. Couples the redox reaction to proton translocation (for every two electrons transferred, four hydrogen ions are translocated across the cytoplasmic membrane), and thus conserves the redox energy in a proton gradient.</text>
</comment>
<proteinExistence type="inferred from homology"/>
<sequence length="208" mass="23540">MDAILTAKLLERFPFAEERASLDHPAIKVPADKLVEVCQVLMDEFGYSMLTDSTAIDWGEEVSPRFTGIYHLFKVSGGDWIRIAADCSDDAEPVLPSLVELFPIANWQERETYDMFGIRYENHPDMRRILMWDDYPYHPLRKEFPLAGHETELPAADVAKASGAKVIPAPMMGGPFHAPQTGEMSDREPRAADQSWTEKNEKPETVKD</sequence>
<feature type="compositionally biased region" description="Basic and acidic residues" evidence="6">
    <location>
        <begin position="184"/>
        <end position="208"/>
    </location>
</feature>
<dbReference type="SUPFAM" id="SSF143243">
    <property type="entry name" value="Nqo5-like"/>
    <property type="match status" value="1"/>
</dbReference>
<dbReference type="GO" id="GO:0050136">
    <property type="term" value="F:NADH dehydrogenase (quinone) (non-electrogenic) activity"/>
    <property type="evidence" value="ECO:0007669"/>
    <property type="project" value="UniProtKB-UniRule"/>
</dbReference>
<dbReference type="Gene3D" id="3.30.460.80">
    <property type="entry name" value="NADH:ubiquinone oxidoreductase, 30kDa subunit"/>
    <property type="match status" value="1"/>
</dbReference>
<comment type="subunit">
    <text evidence="3">NDH-1 is composed of 14 different subunits. Subunits NuoB, C, D, E, F, and G constitute the peripheral sector of the complex.</text>
</comment>
<keyword evidence="3 4" id="KW-1278">Translocase</keyword>
<keyword evidence="2 3" id="KW-0813">Transport</keyword>
<keyword evidence="3 4" id="KW-0520">NAD</keyword>
<protein>
    <recommendedName>
        <fullName evidence="3">NADH-quinone oxidoreductase subunit C</fullName>
        <ecNumber evidence="3">7.1.1.-</ecNumber>
    </recommendedName>
    <alternativeName>
        <fullName evidence="3">NADH dehydrogenase I subunit C</fullName>
    </alternativeName>
    <alternativeName>
        <fullName evidence="3">NDH-1 subunit C</fullName>
    </alternativeName>
</protein>
<evidence type="ECO:0000259" key="7">
    <source>
        <dbReference type="Pfam" id="PF00329"/>
    </source>
</evidence>
<keyword evidence="3" id="KW-0472">Membrane</keyword>
<dbReference type="GO" id="GO:0008137">
    <property type="term" value="F:NADH dehydrogenase (ubiquinone) activity"/>
    <property type="evidence" value="ECO:0007669"/>
    <property type="project" value="InterPro"/>
</dbReference>
<evidence type="ECO:0000256" key="5">
    <source>
        <dbReference type="RuleBase" id="RU003582"/>
    </source>
</evidence>
<comment type="similarity">
    <text evidence="1 3 4">Belongs to the complex I 30 kDa subunit family.</text>
</comment>
<dbReference type="InterPro" id="IPR037232">
    <property type="entry name" value="NADH_quin_OxRdtase_su_C/D-like"/>
</dbReference>
<keyword evidence="3" id="KW-1003">Cell membrane</keyword>
<dbReference type="KEGG" id="puo:RZN69_12705"/>
<evidence type="ECO:0000256" key="1">
    <source>
        <dbReference type="ARBA" id="ARBA00007569"/>
    </source>
</evidence>
<name>A0AAQ3L689_9BACT</name>
<dbReference type="InterPro" id="IPR001268">
    <property type="entry name" value="NADH_UbQ_OxRdtase_30kDa_su"/>
</dbReference>
<dbReference type="InterPro" id="IPR010218">
    <property type="entry name" value="NADH_DH_suC"/>
</dbReference>
<dbReference type="RefSeq" id="WP_317831388.1">
    <property type="nucleotide sequence ID" value="NZ_CP136920.1"/>
</dbReference>
<evidence type="ECO:0000313" key="9">
    <source>
        <dbReference type="Proteomes" id="UP001304300"/>
    </source>
</evidence>
<evidence type="ECO:0000256" key="4">
    <source>
        <dbReference type="RuleBase" id="RU003456"/>
    </source>
</evidence>
<dbReference type="PANTHER" id="PTHR10884:SF14">
    <property type="entry name" value="NADH DEHYDROGENASE [UBIQUINONE] IRON-SULFUR PROTEIN 3, MITOCHONDRIAL"/>
    <property type="match status" value="1"/>
</dbReference>
<dbReference type="PANTHER" id="PTHR10884">
    <property type="entry name" value="NADH DEHYDROGENASE UBIQUINONE IRON-SULFUR PROTEIN 3"/>
    <property type="match status" value="1"/>
</dbReference>
<organism evidence="8 9">
    <name type="scientific">Rubellicoccus peritrichatus</name>
    <dbReference type="NCBI Taxonomy" id="3080537"/>
    <lineage>
        <taxon>Bacteria</taxon>
        <taxon>Pseudomonadati</taxon>
        <taxon>Verrucomicrobiota</taxon>
        <taxon>Opitutia</taxon>
        <taxon>Puniceicoccales</taxon>
        <taxon>Cerasicoccaceae</taxon>
        <taxon>Rubellicoccus</taxon>
    </lineage>
</organism>
<dbReference type="GO" id="GO:0005886">
    <property type="term" value="C:plasma membrane"/>
    <property type="evidence" value="ECO:0007669"/>
    <property type="project" value="UniProtKB-SubCell"/>
</dbReference>
<dbReference type="InterPro" id="IPR020396">
    <property type="entry name" value="NADH_UbQ_OxRdtase_CS"/>
</dbReference>
<feature type="domain" description="NADH:ubiquinone oxidoreductase 30kDa subunit" evidence="7">
    <location>
        <begin position="27"/>
        <end position="149"/>
    </location>
</feature>
<dbReference type="HAMAP" id="MF_01357">
    <property type="entry name" value="NDH1_NuoC"/>
    <property type="match status" value="1"/>
</dbReference>
<comment type="subcellular location">
    <subcellularLocation>
        <location evidence="3">Cell membrane</location>
        <topology evidence="3">Peripheral membrane protein</topology>
        <orientation evidence="3">Cytoplasmic side</orientation>
    </subcellularLocation>
</comment>
<keyword evidence="9" id="KW-1185">Reference proteome</keyword>
<dbReference type="EC" id="7.1.1.-" evidence="3"/>
<comment type="catalytic activity">
    <reaction evidence="3 5">
        <text>a quinone + NADH + 5 H(+)(in) = a quinol + NAD(+) + 4 H(+)(out)</text>
        <dbReference type="Rhea" id="RHEA:57888"/>
        <dbReference type="ChEBI" id="CHEBI:15378"/>
        <dbReference type="ChEBI" id="CHEBI:24646"/>
        <dbReference type="ChEBI" id="CHEBI:57540"/>
        <dbReference type="ChEBI" id="CHEBI:57945"/>
        <dbReference type="ChEBI" id="CHEBI:132124"/>
    </reaction>
</comment>
<keyword evidence="3 5" id="KW-0874">Quinone</keyword>
<reference evidence="8 9" key="1">
    <citation type="submission" date="2023-10" db="EMBL/GenBank/DDBJ databases">
        <title>Rubellicoccus peritrichatus gen. nov., sp. nov., isolated from an algae of coral reef tank.</title>
        <authorList>
            <person name="Luo J."/>
        </authorList>
    </citation>
    <scope>NUCLEOTIDE SEQUENCE [LARGE SCALE GENOMIC DNA]</scope>
    <source>
        <strain evidence="8 9">CR14</strain>
    </source>
</reference>
<evidence type="ECO:0000256" key="2">
    <source>
        <dbReference type="ARBA" id="ARBA00022448"/>
    </source>
</evidence>
<evidence type="ECO:0000256" key="3">
    <source>
        <dbReference type="HAMAP-Rule" id="MF_01357"/>
    </source>
</evidence>
<feature type="region of interest" description="Disordered" evidence="6">
    <location>
        <begin position="172"/>
        <end position="208"/>
    </location>
</feature>
<dbReference type="EMBL" id="CP136920">
    <property type="protein sequence ID" value="WOO39477.1"/>
    <property type="molecule type" value="Genomic_DNA"/>
</dbReference>
<dbReference type="Proteomes" id="UP001304300">
    <property type="component" value="Chromosome"/>
</dbReference>
<evidence type="ECO:0000256" key="6">
    <source>
        <dbReference type="SAM" id="MobiDB-lite"/>
    </source>
</evidence>
<gene>
    <name evidence="3" type="primary">nuoC</name>
    <name evidence="8" type="ORF">RZN69_12705</name>
</gene>
<dbReference type="PROSITE" id="PS00542">
    <property type="entry name" value="COMPLEX1_30K"/>
    <property type="match status" value="1"/>
</dbReference>
<dbReference type="Pfam" id="PF00329">
    <property type="entry name" value="Complex1_30kDa"/>
    <property type="match status" value="1"/>
</dbReference>
<evidence type="ECO:0000313" key="8">
    <source>
        <dbReference type="EMBL" id="WOO39477.1"/>
    </source>
</evidence>
<keyword evidence="3" id="KW-0830">Ubiquinone</keyword>